<keyword evidence="1" id="KW-0723">Serine/threonine-protein kinase</keyword>
<evidence type="ECO:0000256" key="1">
    <source>
        <dbReference type="ARBA" id="ARBA00022527"/>
    </source>
</evidence>
<organism evidence="3 4">
    <name type="scientific">Paractinoplanes bogorensis</name>
    <dbReference type="NCBI Taxonomy" id="1610840"/>
    <lineage>
        <taxon>Bacteria</taxon>
        <taxon>Bacillati</taxon>
        <taxon>Actinomycetota</taxon>
        <taxon>Actinomycetes</taxon>
        <taxon>Micromonosporales</taxon>
        <taxon>Micromonosporaceae</taxon>
        <taxon>Paractinoplanes</taxon>
    </lineage>
</organism>
<dbReference type="PANTHER" id="PTHR35526:SF3">
    <property type="entry name" value="ANTI-SIGMA-F FACTOR RSBW"/>
    <property type="match status" value="1"/>
</dbReference>
<keyword evidence="1" id="KW-0808">Transferase</keyword>
<keyword evidence="3" id="KW-0547">Nucleotide-binding</keyword>
<keyword evidence="4" id="KW-1185">Reference proteome</keyword>
<dbReference type="GO" id="GO:0005524">
    <property type="term" value="F:ATP binding"/>
    <property type="evidence" value="ECO:0007669"/>
    <property type="project" value="UniProtKB-KW"/>
</dbReference>
<dbReference type="Pfam" id="PF13581">
    <property type="entry name" value="HATPase_c_2"/>
    <property type="match status" value="1"/>
</dbReference>
<proteinExistence type="predicted"/>
<keyword evidence="1" id="KW-0418">Kinase</keyword>
<keyword evidence="3" id="KW-0067">ATP-binding</keyword>
<feature type="domain" description="Histidine kinase/HSP90-like ATPase" evidence="2">
    <location>
        <begin position="47"/>
        <end position="158"/>
    </location>
</feature>
<evidence type="ECO:0000259" key="2">
    <source>
        <dbReference type="Pfam" id="PF13581"/>
    </source>
</evidence>
<evidence type="ECO:0000313" key="3">
    <source>
        <dbReference type="EMBL" id="MBU2667601.1"/>
    </source>
</evidence>
<dbReference type="InterPro" id="IPR050267">
    <property type="entry name" value="Anti-sigma-factor_SerPK"/>
</dbReference>
<evidence type="ECO:0000313" key="4">
    <source>
        <dbReference type="Proteomes" id="UP001519654"/>
    </source>
</evidence>
<protein>
    <submittedName>
        <fullName evidence="3">ATP-binding protein</fullName>
    </submittedName>
</protein>
<dbReference type="InterPro" id="IPR003594">
    <property type="entry name" value="HATPase_dom"/>
</dbReference>
<sequence length="170" mass="17780">MEDRVRQGVRPAPIAEPVESAVSPTVLAEPVPASAGRLLDRRFGRDEIALVRHEVSARLRAAGLVGDRHAGFVLAVNEVVTNVVLHAGGQGRLLLWLAGGSAWCSVTDSGPGIPARYLATPEIPEAYEVGGRGIWLAYQLCDEVTVATGSIGTTIGLRITVGAPDVTGPQ</sequence>
<dbReference type="InterPro" id="IPR036890">
    <property type="entry name" value="HATPase_C_sf"/>
</dbReference>
<dbReference type="CDD" id="cd16936">
    <property type="entry name" value="HATPase_RsbW-like"/>
    <property type="match status" value="1"/>
</dbReference>
<gene>
    <name evidence="3" type="ORF">KOI35_29215</name>
</gene>
<dbReference type="PANTHER" id="PTHR35526">
    <property type="entry name" value="ANTI-SIGMA-F FACTOR RSBW-RELATED"/>
    <property type="match status" value="1"/>
</dbReference>
<comment type="caution">
    <text evidence="3">The sequence shown here is derived from an EMBL/GenBank/DDBJ whole genome shotgun (WGS) entry which is preliminary data.</text>
</comment>
<dbReference type="Gene3D" id="3.30.565.10">
    <property type="entry name" value="Histidine kinase-like ATPase, C-terminal domain"/>
    <property type="match status" value="1"/>
</dbReference>
<dbReference type="SUPFAM" id="SSF55874">
    <property type="entry name" value="ATPase domain of HSP90 chaperone/DNA topoisomerase II/histidine kinase"/>
    <property type="match status" value="1"/>
</dbReference>
<dbReference type="Proteomes" id="UP001519654">
    <property type="component" value="Unassembled WGS sequence"/>
</dbReference>
<dbReference type="EMBL" id="JAHKKG010000009">
    <property type="protein sequence ID" value="MBU2667601.1"/>
    <property type="molecule type" value="Genomic_DNA"/>
</dbReference>
<name>A0ABS5YVX7_9ACTN</name>
<reference evidence="3 4" key="1">
    <citation type="submission" date="2021-06" db="EMBL/GenBank/DDBJ databases">
        <title>Actinoplanes lichenicola sp. nov., and Actinoplanes ovalisporus sp. nov., isolated from lichen in Thailand.</title>
        <authorList>
            <person name="Saeng-In P."/>
            <person name="Kanchanasin P."/>
            <person name="Yuki M."/>
            <person name="Kudo T."/>
            <person name="Ohkuma M."/>
            <person name="Phongsopitanun W."/>
            <person name="Tanasupawat S."/>
        </authorList>
    </citation>
    <scope>NUCLEOTIDE SEQUENCE [LARGE SCALE GENOMIC DNA]</scope>
    <source>
        <strain evidence="3 4">NBRC 110975</strain>
    </source>
</reference>
<accession>A0ABS5YVX7</accession>